<dbReference type="GO" id="GO:0140664">
    <property type="term" value="F:ATP-dependent DNA damage sensor activity"/>
    <property type="evidence" value="ECO:0007669"/>
    <property type="project" value="InterPro"/>
</dbReference>
<dbReference type="InterPro" id="IPR011184">
    <property type="entry name" value="DNA_mismatch_repair_Msh2"/>
</dbReference>
<dbReference type="InterPro" id="IPR007860">
    <property type="entry name" value="DNA_mmatch_repair_MutS_con_dom"/>
</dbReference>
<evidence type="ECO:0000256" key="8">
    <source>
        <dbReference type="ARBA" id="ARBA00023242"/>
    </source>
</evidence>
<dbReference type="InterPro" id="IPR036678">
    <property type="entry name" value="MutS_con_dom_sf"/>
</dbReference>
<dbReference type="PANTHER" id="PTHR11361:SF35">
    <property type="entry name" value="DNA MISMATCH REPAIR PROTEIN MSH2"/>
    <property type="match status" value="1"/>
</dbReference>
<keyword evidence="3 9" id="KW-0547">Nucleotide-binding</keyword>
<dbReference type="RefSeq" id="XP_009013947.1">
    <property type="nucleotide sequence ID" value="XM_009015699.1"/>
</dbReference>
<dbReference type="FunCoup" id="T1FSF1">
    <property type="interactions" value="1702"/>
</dbReference>
<dbReference type="InterPro" id="IPR007695">
    <property type="entry name" value="DNA_mismatch_repair_MutS-lik_N"/>
</dbReference>
<reference evidence="13" key="1">
    <citation type="submission" date="2012-12" db="EMBL/GenBank/DDBJ databases">
        <authorList>
            <person name="Hellsten U."/>
            <person name="Grimwood J."/>
            <person name="Chapman J.A."/>
            <person name="Shapiro H."/>
            <person name="Aerts A."/>
            <person name="Otillar R.P."/>
            <person name="Terry A.Y."/>
            <person name="Boore J.L."/>
            <person name="Simakov O."/>
            <person name="Marletaz F."/>
            <person name="Cho S.-J."/>
            <person name="Edsinger-Gonzales E."/>
            <person name="Havlak P."/>
            <person name="Kuo D.-H."/>
            <person name="Larsson T."/>
            <person name="Lv J."/>
            <person name="Arendt D."/>
            <person name="Savage R."/>
            <person name="Osoegawa K."/>
            <person name="de Jong P."/>
            <person name="Lindberg D.R."/>
            <person name="Seaver E.C."/>
            <person name="Weisblat D.A."/>
            <person name="Putnam N.H."/>
            <person name="Grigoriev I.V."/>
            <person name="Rokhsar D.S."/>
        </authorList>
    </citation>
    <scope>NUCLEOTIDE SEQUENCE</scope>
</reference>
<dbReference type="SMART" id="SM00534">
    <property type="entry name" value="MUTSac"/>
    <property type="match status" value="1"/>
</dbReference>
<dbReference type="Pfam" id="PF00488">
    <property type="entry name" value="MutS_V"/>
    <property type="match status" value="1"/>
</dbReference>
<dbReference type="GO" id="GO:0032301">
    <property type="term" value="C:MutSalpha complex"/>
    <property type="evidence" value="ECO:0000318"/>
    <property type="project" value="GO_Central"/>
</dbReference>
<keyword evidence="6 9" id="KW-0238">DNA-binding</keyword>
<comment type="function">
    <text evidence="9">Component of the post-replicative DNA mismatch repair system (MMR).</text>
</comment>
<dbReference type="Pfam" id="PF05190">
    <property type="entry name" value="MutS_IV"/>
    <property type="match status" value="1"/>
</dbReference>
<evidence type="ECO:0000256" key="3">
    <source>
        <dbReference type="ARBA" id="ARBA00022741"/>
    </source>
</evidence>
<evidence type="ECO:0000256" key="2">
    <source>
        <dbReference type="ARBA" id="ARBA00006271"/>
    </source>
</evidence>
<dbReference type="GO" id="GO:0043570">
    <property type="term" value="P:maintenance of DNA repeat elements"/>
    <property type="evidence" value="ECO:0007669"/>
    <property type="project" value="UniProtKB-ARBA"/>
</dbReference>
<evidence type="ECO:0000256" key="6">
    <source>
        <dbReference type="ARBA" id="ARBA00023125"/>
    </source>
</evidence>
<dbReference type="GO" id="GO:0005524">
    <property type="term" value="F:ATP binding"/>
    <property type="evidence" value="ECO:0007669"/>
    <property type="project" value="UniProtKB-KW"/>
</dbReference>
<dbReference type="OrthoDB" id="295033at2759"/>
<dbReference type="Proteomes" id="UP000015101">
    <property type="component" value="Unassembled WGS sequence"/>
</dbReference>
<dbReference type="HOGENOM" id="CLU_002472_10_0_1"/>
<dbReference type="PIRSF" id="PIRSF005813">
    <property type="entry name" value="MSH2"/>
    <property type="match status" value="1"/>
</dbReference>
<dbReference type="CTD" id="20211748"/>
<dbReference type="SMART" id="SM00533">
    <property type="entry name" value="MUTSd"/>
    <property type="match status" value="1"/>
</dbReference>
<dbReference type="Gene3D" id="3.40.1170.10">
    <property type="entry name" value="DNA repair protein MutS, domain I"/>
    <property type="match status" value="1"/>
</dbReference>
<dbReference type="InterPro" id="IPR036187">
    <property type="entry name" value="DNA_mismatch_repair_MutS_sf"/>
</dbReference>
<dbReference type="SUPFAM" id="SSF52540">
    <property type="entry name" value="P-loop containing nucleoside triphosphate hydrolases"/>
    <property type="match status" value="1"/>
</dbReference>
<dbReference type="InParanoid" id="T1FSF1"/>
<dbReference type="FunFam" id="3.40.50.300:FF:001115">
    <property type="entry name" value="DNA mismatch repair protein MSH2"/>
    <property type="match status" value="1"/>
</dbReference>
<dbReference type="EMBL" id="AMQM01003420">
    <property type="status" value="NOT_ANNOTATED_CDS"/>
    <property type="molecule type" value="Genomic_DNA"/>
</dbReference>
<reference evidence="11 13" key="2">
    <citation type="journal article" date="2013" name="Nature">
        <title>Insights into bilaterian evolution from three spiralian genomes.</title>
        <authorList>
            <person name="Simakov O."/>
            <person name="Marletaz F."/>
            <person name="Cho S.J."/>
            <person name="Edsinger-Gonzales E."/>
            <person name="Havlak P."/>
            <person name="Hellsten U."/>
            <person name="Kuo D.H."/>
            <person name="Larsson T."/>
            <person name="Lv J."/>
            <person name="Arendt D."/>
            <person name="Savage R."/>
            <person name="Osoegawa K."/>
            <person name="de Jong P."/>
            <person name="Grimwood J."/>
            <person name="Chapman J.A."/>
            <person name="Shapiro H."/>
            <person name="Aerts A."/>
            <person name="Otillar R.P."/>
            <person name="Terry A.Y."/>
            <person name="Boore J.L."/>
            <person name="Grigoriev I.V."/>
            <person name="Lindberg D.R."/>
            <person name="Seaver E.C."/>
            <person name="Weisblat D.A."/>
            <person name="Putnam N.H."/>
            <person name="Rokhsar D.S."/>
        </authorList>
    </citation>
    <scope>NUCLEOTIDE SEQUENCE</scope>
</reference>
<dbReference type="InterPro" id="IPR016151">
    <property type="entry name" value="DNA_mismatch_repair_MutS_N"/>
</dbReference>
<evidence type="ECO:0000256" key="7">
    <source>
        <dbReference type="ARBA" id="ARBA00023204"/>
    </source>
</evidence>
<evidence type="ECO:0000313" key="12">
    <source>
        <dbReference type="EnsemblMetazoa" id="HelroP190918"/>
    </source>
</evidence>
<gene>
    <name evidence="12" type="primary">20211748</name>
    <name evidence="11" type="ORF">HELRODRAFT_190918</name>
</gene>
<dbReference type="GO" id="GO:0005634">
    <property type="term" value="C:nucleus"/>
    <property type="evidence" value="ECO:0000318"/>
    <property type="project" value="GO_Central"/>
</dbReference>
<accession>T1FSF1</accession>
<dbReference type="FunFam" id="3.40.1170.10:FF:000003">
    <property type="entry name" value="DNA mismatch repair protein"/>
    <property type="match status" value="1"/>
</dbReference>
<dbReference type="InterPro" id="IPR000432">
    <property type="entry name" value="DNA_mismatch_repair_MutS_C"/>
</dbReference>
<dbReference type="Gene3D" id="3.30.420.110">
    <property type="entry name" value="MutS, connector domain"/>
    <property type="match status" value="1"/>
</dbReference>
<dbReference type="Pfam" id="PF01624">
    <property type="entry name" value="MutS_I"/>
    <property type="match status" value="1"/>
</dbReference>
<feature type="domain" description="DNA mismatch repair proteins mutS family" evidence="10">
    <location>
        <begin position="759"/>
        <end position="775"/>
    </location>
</feature>
<protein>
    <recommendedName>
        <fullName evidence="10">DNA mismatch repair proteins mutS family domain-containing protein</fullName>
    </recommendedName>
</protein>
<keyword evidence="13" id="KW-1185">Reference proteome</keyword>
<evidence type="ECO:0000256" key="5">
    <source>
        <dbReference type="ARBA" id="ARBA00022840"/>
    </source>
</evidence>
<comment type="subcellular location">
    <subcellularLocation>
        <location evidence="1">Nucleus</location>
    </subcellularLocation>
</comment>
<dbReference type="InterPro" id="IPR007696">
    <property type="entry name" value="DNA_mismatch_repair_MutS_core"/>
</dbReference>
<dbReference type="EnsemblMetazoa" id="HelroT190918">
    <property type="protein sequence ID" value="HelroP190918"/>
    <property type="gene ID" value="HelroG190918"/>
</dbReference>
<dbReference type="Pfam" id="PF05192">
    <property type="entry name" value="MutS_III"/>
    <property type="match status" value="1"/>
</dbReference>
<keyword evidence="5" id="KW-0067">ATP-binding</keyword>
<dbReference type="Gene3D" id="3.40.50.300">
    <property type="entry name" value="P-loop containing nucleotide triphosphate hydrolases"/>
    <property type="match status" value="1"/>
</dbReference>
<dbReference type="eggNOG" id="KOG0219">
    <property type="taxonomic scope" value="Eukaryota"/>
</dbReference>
<dbReference type="PANTHER" id="PTHR11361">
    <property type="entry name" value="DNA MISMATCH REPAIR PROTEIN MUTS FAMILY MEMBER"/>
    <property type="match status" value="1"/>
</dbReference>
<evidence type="ECO:0000256" key="1">
    <source>
        <dbReference type="ARBA" id="ARBA00004123"/>
    </source>
</evidence>
<proteinExistence type="inferred from homology"/>
<evidence type="ECO:0000256" key="4">
    <source>
        <dbReference type="ARBA" id="ARBA00022763"/>
    </source>
</evidence>
<dbReference type="OMA" id="LVRFPQK"/>
<dbReference type="SUPFAM" id="SSF48334">
    <property type="entry name" value="DNA repair protein MutS, domain III"/>
    <property type="match status" value="1"/>
</dbReference>
<dbReference type="AlphaFoldDB" id="T1FSF1"/>
<name>T1FSF1_HELRO</name>
<dbReference type="Pfam" id="PF05188">
    <property type="entry name" value="MutS_II"/>
    <property type="match status" value="1"/>
</dbReference>
<dbReference type="GeneID" id="20211748"/>
<dbReference type="InterPro" id="IPR027417">
    <property type="entry name" value="P-loop_NTPase"/>
</dbReference>
<dbReference type="InterPro" id="IPR007861">
    <property type="entry name" value="DNA_mismatch_repair_MutS_clamp"/>
</dbReference>
<comment type="similarity">
    <text evidence="2 9">Belongs to the DNA mismatch repair MutS family.</text>
</comment>
<keyword evidence="7 9" id="KW-0234">DNA repair</keyword>
<evidence type="ECO:0000256" key="9">
    <source>
        <dbReference type="RuleBase" id="RU003756"/>
    </source>
</evidence>
<dbReference type="GO" id="GO:0006298">
    <property type="term" value="P:mismatch repair"/>
    <property type="evidence" value="ECO:0000318"/>
    <property type="project" value="GO_Central"/>
</dbReference>
<dbReference type="STRING" id="6412.T1FSF1"/>
<dbReference type="GO" id="GO:0030983">
    <property type="term" value="F:mismatched DNA binding"/>
    <property type="evidence" value="ECO:0000318"/>
    <property type="project" value="GO_Central"/>
</dbReference>
<evidence type="ECO:0000313" key="13">
    <source>
        <dbReference type="Proteomes" id="UP000015101"/>
    </source>
</evidence>
<sequence length="942" mass="105071">MMAAMEVDDATDIKLDSLQEEYGFINYYKSLPEKLASTVRFFDRSDYWTVHGSDALFVANEIFKTITAIKYLSSGNKTLEYVVVKRGNFESVIRDLLLVKQYRIEVYKSKSLKTQEWVLSYKASPGNLSQFEDLLFGGSSDESARCGLISIKSSKIADQNVVGIAFCDVAACKFVVCQLVDDDRHGNVESVVVQLRPRECLLCEGFAGSVGGAGDESLQAVLQRNGVTVTERKKSDFESSGIALDMNRLLKFPKSSQNPTFATYSEANLTVALSSLSASIKYLDLLSDASYFNQFHISTFQFGNFVKLDGAASRALNLLPSPQDGPGSHRSMFTLLNRCRTHVGQKLLSSWIHQPLVDPNQIDDRLDILQRLIDNSELRACLHDDLLRRTPDLQMAARKLQSKKAGLMECYKIYKVVEVLPKFVEVLGRCEEEDEDGGMVNKRCAKWRELFVDPMKELISDFGKFKEMVETTLDLEKVDDNEFLVKSDFDESLQSLSEQMLEVEGKMTKEFNKAARDLGLETNKTIKLEATTQLGYFFRITRKEEKCLRGNERSYHTLDTNKGGVRFRSVPLETLNDRYLSLKEEFVEQQKGVVVEIVSVACGYVEPLSSLIELIAQIDVFVSLAVASLDGPSPYVRPNIIREGVRKLKLLGVRHPCLERQDGVAFIPNDVIMSSDDKTFHIVTGPNMGGKSTYIRSAAMVVLMAQMGCFVPCDLCEMTLVDGVATRVGAGDNQLKGVSTFMAEMLETANILKSATKNSLVIVDELGRGTSTYDGFGLAWSIAKHIAAELECFCLFATHFHELTSLADELSCVTNLHVTAVTSEDKLTLLYKVEKGVCDQSFGIHVAEIVQFPKHVVENARKLASEMEQAATSFVGSNKSNDGMELNENGDDEEKFLSKVTLEEAKNFLSKAKELSADCTDDVTLWNKIQDLKKSMVENCCQ</sequence>
<dbReference type="FunFam" id="3.30.420.110:FF:000039">
    <property type="entry name" value="DNA mismatch repair protein msh2"/>
    <property type="match status" value="1"/>
</dbReference>
<keyword evidence="8" id="KW-0539">Nucleus</keyword>
<organism evidence="12 13">
    <name type="scientific">Helobdella robusta</name>
    <name type="common">Californian leech</name>
    <dbReference type="NCBI Taxonomy" id="6412"/>
    <lineage>
        <taxon>Eukaryota</taxon>
        <taxon>Metazoa</taxon>
        <taxon>Spiralia</taxon>
        <taxon>Lophotrochozoa</taxon>
        <taxon>Annelida</taxon>
        <taxon>Clitellata</taxon>
        <taxon>Hirudinea</taxon>
        <taxon>Rhynchobdellida</taxon>
        <taxon>Glossiphoniidae</taxon>
        <taxon>Helobdella</taxon>
    </lineage>
</organism>
<dbReference type="Gene3D" id="1.10.1420.10">
    <property type="match status" value="2"/>
</dbReference>
<keyword evidence="4 9" id="KW-0227">DNA damage</keyword>
<dbReference type="KEGG" id="hro:HELRODRAFT_190918"/>
<dbReference type="SUPFAM" id="SSF53150">
    <property type="entry name" value="DNA repair protein MutS, domain II"/>
    <property type="match status" value="1"/>
</dbReference>
<dbReference type="PROSITE" id="PS00486">
    <property type="entry name" value="DNA_MISMATCH_REPAIR_2"/>
    <property type="match status" value="1"/>
</dbReference>
<dbReference type="InterPro" id="IPR045076">
    <property type="entry name" value="MutS"/>
</dbReference>
<evidence type="ECO:0000313" key="11">
    <source>
        <dbReference type="EMBL" id="ESO08158.1"/>
    </source>
</evidence>
<evidence type="ECO:0000259" key="10">
    <source>
        <dbReference type="PROSITE" id="PS00486"/>
    </source>
</evidence>
<reference evidence="12" key="3">
    <citation type="submission" date="2015-06" db="UniProtKB">
        <authorList>
            <consortium name="EnsemblMetazoa"/>
        </authorList>
    </citation>
    <scope>IDENTIFICATION</scope>
</reference>
<dbReference type="GO" id="GO:0006312">
    <property type="term" value="P:mitotic recombination"/>
    <property type="evidence" value="ECO:0000318"/>
    <property type="project" value="GO_Central"/>
</dbReference>
<dbReference type="EMBL" id="KB096134">
    <property type="protein sequence ID" value="ESO08158.1"/>
    <property type="molecule type" value="Genomic_DNA"/>
</dbReference>